<keyword evidence="2" id="KW-0813">Transport</keyword>
<keyword evidence="9" id="KW-1185">Reference proteome</keyword>
<evidence type="ECO:0000256" key="6">
    <source>
        <dbReference type="SAM" id="Phobius"/>
    </source>
</evidence>
<comment type="subcellular location">
    <subcellularLocation>
        <location evidence="1">Membrane</location>
        <topology evidence="1">Multi-pass membrane protein</topology>
    </subcellularLocation>
</comment>
<feature type="transmembrane region" description="Helical" evidence="6">
    <location>
        <begin position="453"/>
        <end position="474"/>
    </location>
</feature>
<name>A7I722_METB6</name>
<gene>
    <name evidence="8" type="ordered locus">Mboo_1015</name>
</gene>
<dbReference type="GeneID" id="5411751"/>
<evidence type="ECO:0000313" key="8">
    <source>
        <dbReference type="EMBL" id="ABS55533.1"/>
    </source>
</evidence>
<feature type="transmembrane region" description="Helical" evidence="6">
    <location>
        <begin position="51"/>
        <end position="77"/>
    </location>
</feature>
<dbReference type="PANTHER" id="PTHR42718">
    <property type="entry name" value="MAJOR FACILITATOR SUPERFAMILY MULTIDRUG TRANSPORTER MFSC"/>
    <property type="match status" value="1"/>
</dbReference>
<keyword evidence="5 6" id="KW-0472">Membrane</keyword>
<dbReference type="HOGENOM" id="CLU_000960_28_3_2"/>
<feature type="transmembrane region" description="Helical" evidence="6">
    <location>
        <begin position="414"/>
        <end position="433"/>
    </location>
</feature>
<evidence type="ECO:0000256" key="3">
    <source>
        <dbReference type="ARBA" id="ARBA00022692"/>
    </source>
</evidence>
<evidence type="ECO:0000259" key="7">
    <source>
        <dbReference type="PROSITE" id="PS50850"/>
    </source>
</evidence>
<feature type="transmembrane region" description="Helical" evidence="6">
    <location>
        <begin position="310"/>
        <end position="328"/>
    </location>
</feature>
<feature type="transmembrane region" description="Helical" evidence="6">
    <location>
        <begin position="209"/>
        <end position="233"/>
    </location>
</feature>
<feature type="transmembrane region" description="Helical" evidence="6">
    <location>
        <begin position="114"/>
        <end position="141"/>
    </location>
</feature>
<evidence type="ECO:0000256" key="1">
    <source>
        <dbReference type="ARBA" id="ARBA00004141"/>
    </source>
</evidence>
<keyword evidence="4 6" id="KW-1133">Transmembrane helix</keyword>
<accession>A7I722</accession>
<feature type="transmembrane region" description="Helical" evidence="6">
    <location>
        <begin position="175"/>
        <end position="197"/>
    </location>
</feature>
<dbReference type="PANTHER" id="PTHR42718:SF9">
    <property type="entry name" value="MAJOR FACILITATOR SUPERFAMILY MULTIDRUG TRANSPORTER MFSC"/>
    <property type="match status" value="1"/>
</dbReference>
<evidence type="ECO:0000256" key="2">
    <source>
        <dbReference type="ARBA" id="ARBA00022448"/>
    </source>
</evidence>
<proteinExistence type="predicted"/>
<dbReference type="GO" id="GO:0016020">
    <property type="term" value="C:membrane"/>
    <property type="evidence" value="ECO:0007669"/>
    <property type="project" value="UniProtKB-SubCell"/>
</dbReference>
<dbReference type="CDD" id="cd17321">
    <property type="entry name" value="MFS_MMR_MDR_like"/>
    <property type="match status" value="1"/>
</dbReference>
<feature type="transmembrane region" description="Helical" evidence="6">
    <location>
        <begin position="89"/>
        <end position="108"/>
    </location>
</feature>
<dbReference type="InterPro" id="IPR036259">
    <property type="entry name" value="MFS_trans_sf"/>
</dbReference>
<dbReference type="Gene3D" id="1.20.1720.10">
    <property type="entry name" value="Multidrug resistance protein D"/>
    <property type="match status" value="1"/>
</dbReference>
<dbReference type="STRING" id="456442.Mboo_1015"/>
<dbReference type="SUPFAM" id="SSF103473">
    <property type="entry name" value="MFS general substrate transporter"/>
    <property type="match status" value="1"/>
</dbReference>
<dbReference type="PRINTS" id="PR01036">
    <property type="entry name" value="TCRTETB"/>
</dbReference>
<keyword evidence="3 6" id="KW-0812">Transmembrane</keyword>
<dbReference type="KEGG" id="mbn:Mboo_1015"/>
<protein>
    <submittedName>
        <fullName evidence="8">Major facilitator superfamily MFS_1</fullName>
    </submittedName>
</protein>
<dbReference type="Proteomes" id="UP000002408">
    <property type="component" value="Chromosome"/>
</dbReference>
<feature type="transmembrane region" description="Helical" evidence="6">
    <location>
        <begin position="340"/>
        <end position="359"/>
    </location>
</feature>
<evidence type="ECO:0000256" key="5">
    <source>
        <dbReference type="ARBA" id="ARBA00023136"/>
    </source>
</evidence>
<dbReference type="GO" id="GO:0022857">
    <property type="term" value="F:transmembrane transporter activity"/>
    <property type="evidence" value="ECO:0007669"/>
    <property type="project" value="InterPro"/>
</dbReference>
<dbReference type="InterPro" id="IPR020846">
    <property type="entry name" value="MFS_dom"/>
</dbReference>
<reference evidence="9" key="1">
    <citation type="journal article" date="2015" name="Microbiology">
        <title>Genome of Methanoregula boonei 6A8 reveals adaptations to oligotrophic peatland environments.</title>
        <authorList>
            <person name="Braeuer S."/>
            <person name="Cadillo-Quiroz H."/>
            <person name="Kyrpides N."/>
            <person name="Woyke T."/>
            <person name="Goodwin L."/>
            <person name="Detter C."/>
            <person name="Podell S."/>
            <person name="Yavitt J.B."/>
            <person name="Zinder S.H."/>
        </authorList>
    </citation>
    <scope>NUCLEOTIDE SEQUENCE [LARGE SCALE GENOMIC DNA]</scope>
    <source>
        <strain evidence="9">DSM 21154 / JCM 14090 / 6A8</strain>
    </source>
</reference>
<dbReference type="PROSITE" id="PS50850">
    <property type="entry name" value="MFS"/>
    <property type="match status" value="1"/>
</dbReference>
<dbReference type="Gene3D" id="1.20.1250.20">
    <property type="entry name" value="MFS general substrate transporter like domains"/>
    <property type="match status" value="1"/>
</dbReference>
<dbReference type="AlphaFoldDB" id="A7I722"/>
<dbReference type="Pfam" id="PF07690">
    <property type="entry name" value="MFS_1"/>
    <property type="match status" value="1"/>
</dbReference>
<dbReference type="eggNOG" id="arCOG00143">
    <property type="taxonomic scope" value="Archaea"/>
</dbReference>
<dbReference type="EMBL" id="CP000780">
    <property type="protein sequence ID" value="ABS55533.1"/>
    <property type="molecule type" value="Genomic_DNA"/>
</dbReference>
<dbReference type="RefSeq" id="WP_012106560.1">
    <property type="nucleotide sequence ID" value="NC_009712.1"/>
</dbReference>
<organism evidence="8 9">
    <name type="scientific">Methanoregula boonei (strain DSM 21154 / JCM 14090 / 6A8)</name>
    <dbReference type="NCBI Taxonomy" id="456442"/>
    <lineage>
        <taxon>Archaea</taxon>
        <taxon>Methanobacteriati</taxon>
        <taxon>Methanobacteriota</taxon>
        <taxon>Stenosarchaea group</taxon>
        <taxon>Methanomicrobia</taxon>
        <taxon>Methanomicrobiales</taxon>
        <taxon>Methanoregulaceae</taxon>
        <taxon>Methanoregula</taxon>
    </lineage>
</organism>
<feature type="transmembrane region" description="Helical" evidence="6">
    <location>
        <begin position="277"/>
        <end position="298"/>
    </location>
</feature>
<feature type="domain" description="Major facilitator superfamily (MFS) profile" evidence="7">
    <location>
        <begin position="23"/>
        <end position="481"/>
    </location>
</feature>
<evidence type="ECO:0000313" key="9">
    <source>
        <dbReference type="Proteomes" id="UP000002408"/>
    </source>
</evidence>
<evidence type="ECO:0000256" key="4">
    <source>
        <dbReference type="ARBA" id="ARBA00022989"/>
    </source>
</evidence>
<dbReference type="InterPro" id="IPR011701">
    <property type="entry name" value="MFS"/>
</dbReference>
<dbReference type="OrthoDB" id="386927at2157"/>
<feature type="transmembrane region" description="Helical" evidence="6">
    <location>
        <begin position="239"/>
        <end position="257"/>
    </location>
</feature>
<sequence length="498" mass="52600">MKFSLPSLRPLTDPGNIPAQHLIVATASLASLMGALDMSVVNITVPSIIKAWQIPVGVGTLIIISYMLTITGLILFMGKLGDRYGFRHMFLLGLVLFGLGSFLCGIAPDITSLIVFRILQGAGAAMFSAIGPAIITTYLPVSVRGKSLGLLIAMSAAGYALGPGIGGFVSQYAGWRWIFFLNLPIVLATLVLSWYCLPSASGTTEQKPLNFTGPSLFVAALVLMLAAFTFFQVPGTPDAVLLLLFIVGAIIGGIFIMRERHNPDPLINPALVHNRDFCLGILACLIVTTLFSGVTYLMPLYLINSRHLDPSLAGLIMTAPALLSILVAPAAGSLADRHGSILISMAAVGLAAGGFLIFFTFNPLTFVIVIVAGMLITRVSTAAFFGPNARLVMGHCPPDSVGDGSGVLMTVRHVGMVAGIAFFQSVFAIRMYMAGIPRDGTPLVAKLTPALSVLGYQAVYLVAFVLCIAVVVIIRVTRDVPDKEYAAESGVIPPDGMM</sequence>
<feature type="transmembrane region" description="Helical" evidence="6">
    <location>
        <begin position="365"/>
        <end position="385"/>
    </location>
</feature>
<feature type="transmembrane region" description="Helical" evidence="6">
    <location>
        <begin position="148"/>
        <end position="169"/>
    </location>
</feature>